<dbReference type="AlphaFoldDB" id="M8AV34"/>
<evidence type="ECO:0000313" key="1">
    <source>
        <dbReference type="EnsemblPlants" id="EMT08322"/>
    </source>
</evidence>
<dbReference type="EnsemblPlants" id="EMT08322">
    <property type="protein sequence ID" value="EMT08322"/>
    <property type="gene ID" value="F775_09631"/>
</dbReference>
<accession>M8AV34</accession>
<protein>
    <submittedName>
        <fullName evidence="1">Uncharacterized protein</fullName>
    </submittedName>
</protein>
<proteinExistence type="predicted"/>
<reference evidence="1" key="1">
    <citation type="submission" date="2015-06" db="UniProtKB">
        <authorList>
            <consortium name="EnsemblPlants"/>
        </authorList>
    </citation>
    <scope>IDENTIFICATION</scope>
</reference>
<sequence length="60" mass="6611">MSASPTIRASRPCKGRKRNNSNLRGRAVQEEDEVLPISVIAESLPWSNQMTVKERGGGIM</sequence>
<name>M8AV34_AEGTA</name>
<organism evidence="1">
    <name type="scientific">Aegilops tauschii</name>
    <name type="common">Tausch's goatgrass</name>
    <name type="synonym">Aegilops squarrosa</name>
    <dbReference type="NCBI Taxonomy" id="37682"/>
    <lineage>
        <taxon>Eukaryota</taxon>
        <taxon>Viridiplantae</taxon>
        <taxon>Streptophyta</taxon>
        <taxon>Embryophyta</taxon>
        <taxon>Tracheophyta</taxon>
        <taxon>Spermatophyta</taxon>
        <taxon>Magnoliopsida</taxon>
        <taxon>Liliopsida</taxon>
        <taxon>Poales</taxon>
        <taxon>Poaceae</taxon>
        <taxon>BOP clade</taxon>
        <taxon>Pooideae</taxon>
        <taxon>Triticodae</taxon>
        <taxon>Triticeae</taxon>
        <taxon>Triticinae</taxon>
        <taxon>Aegilops</taxon>
    </lineage>
</organism>